<keyword evidence="1" id="KW-0805">Transcription regulation</keyword>
<evidence type="ECO:0000259" key="3">
    <source>
        <dbReference type="PROSITE" id="PS01124"/>
    </source>
</evidence>
<evidence type="ECO:0000313" key="5">
    <source>
        <dbReference type="Proteomes" id="UP000638313"/>
    </source>
</evidence>
<dbReference type="SUPFAM" id="SSF46689">
    <property type="entry name" value="Homeodomain-like"/>
    <property type="match status" value="2"/>
</dbReference>
<keyword evidence="2" id="KW-0804">Transcription</keyword>
<evidence type="ECO:0000313" key="4">
    <source>
        <dbReference type="EMBL" id="GHF44287.1"/>
    </source>
</evidence>
<evidence type="ECO:0000256" key="2">
    <source>
        <dbReference type="ARBA" id="ARBA00023163"/>
    </source>
</evidence>
<dbReference type="PANTHER" id="PTHR43130">
    <property type="entry name" value="ARAC-FAMILY TRANSCRIPTIONAL REGULATOR"/>
    <property type="match status" value="1"/>
</dbReference>
<keyword evidence="5" id="KW-1185">Reference proteome</keyword>
<accession>A0A919B418</accession>
<dbReference type="PANTHER" id="PTHR43130:SF3">
    <property type="entry name" value="HTH-TYPE TRANSCRIPTIONAL REGULATOR RV1931C"/>
    <property type="match status" value="1"/>
</dbReference>
<reference evidence="4" key="1">
    <citation type="journal article" date="2014" name="Int. J. Syst. Evol. Microbiol.">
        <title>Complete genome sequence of Corynebacterium casei LMG S-19264T (=DSM 44701T), isolated from a smear-ripened cheese.</title>
        <authorList>
            <consortium name="US DOE Joint Genome Institute (JGI-PGF)"/>
            <person name="Walter F."/>
            <person name="Albersmeier A."/>
            <person name="Kalinowski J."/>
            <person name="Ruckert C."/>
        </authorList>
    </citation>
    <scope>NUCLEOTIDE SEQUENCE</scope>
    <source>
        <strain evidence="4">JCM 4059</strain>
    </source>
</reference>
<dbReference type="InterPro" id="IPR029062">
    <property type="entry name" value="Class_I_gatase-like"/>
</dbReference>
<dbReference type="GO" id="GO:0003700">
    <property type="term" value="F:DNA-binding transcription factor activity"/>
    <property type="evidence" value="ECO:0007669"/>
    <property type="project" value="InterPro"/>
</dbReference>
<dbReference type="Proteomes" id="UP000638313">
    <property type="component" value="Unassembled WGS sequence"/>
</dbReference>
<organism evidence="4 5">
    <name type="scientific">Streptomyces mashuensis</name>
    <dbReference type="NCBI Taxonomy" id="33904"/>
    <lineage>
        <taxon>Bacteria</taxon>
        <taxon>Bacillati</taxon>
        <taxon>Actinomycetota</taxon>
        <taxon>Actinomycetes</taxon>
        <taxon>Kitasatosporales</taxon>
        <taxon>Streptomycetaceae</taxon>
        <taxon>Streptomyces</taxon>
    </lineage>
</organism>
<comment type="caution">
    <text evidence="4">The sequence shown here is derived from an EMBL/GenBank/DDBJ whole genome shotgun (WGS) entry which is preliminary data.</text>
</comment>
<dbReference type="Pfam" id="PF12833">
    <property type="entry name" value="HTH_18"/>
    <property type="match status" value="1"/>
</dbReference>
<name>A0A919B418_9ACTN</name>
<dbReference type="InterPro" id="IPR052158">
    <property type="entry name" value="INH-QAR"/>
</dbReference>
<dbReference type="CDD" id="cd03137">
    <property type="entry name" value="GATase1_AraC_1"/>
    <property type="match status" value="1"/>
</dbReference>
<dbReference type="EMBL" id="BNBD01000004">
    <property type="protein sequence ID" value="GHF44287.1"/>
    <property type="molecule type" value="Genomic_DNA"/>
</dbReference>
<gene>
    <name evidence="4" type="ORF">GCM10010218_27010</name>
</gene>
<feature type="domain" description="HTH araC/xylS-type" evidence="3">
    <location>
        <begin position="226"/>
        <end position="324"/>
    </location>
</feature>
<dbReference type="RefSeq" id="WP_229890901.1">
    <property type="nucleotide sequence ID" value="NZ_BNBD01000004.1"/>
</dbReference>
<dbReference type="Gene3D" id="3.40.50.880">
    <property type="match status" value="1"/>
</dbReference>
<dbReference type="InterPro" id="IPR018060">
    <property type="entry name" value="HTH_AraC"/>
</dbReference>
<dbReference type="AlphaFoldDB" id="A0A919B418"/>
<protein>
    <submittedName>
        <fullName evidence="4">AraC family transcriptional regulator</fullName>
    </submittedName>
</protein>
<dbReference type="Pfam" id="PF01965">
    <property type="entry name" value="DJ-1_PfpI"/>
    <property type="match status" value="1"/>
</dbReference>
<sequence length="331" mass="35421">MPAMTAKTDVPVAVLALDGVVPFELSLPGQVFGTANQAAGTPYYDLRVCAPGRSVTTSPEHGAFRIRTPYGLDGLDGLGEGATVVVPATAHFLAAPDPAVVEALRRAAARGARLASVCVGAFTLAATGLLDGRRATTHWQYAGELARRHPRVDVDPAVLFVDHGDLITSAGVAAGLDLCLHLVRRDLGADLAAATARRIVMPLQRDGGQAQYIERPQPPADPGALQPVLRWMESHLHEPLTLTAIATHARTSVRTLNRHFRAQTGTTPLQWLLHARIDRARQLLETTDLPVTLVADRTGFGSPTTLRHHFTRHTGTSPHAYRKAFRSGTGT</sequence>
<reference evidence="4" key="2">
    <citation type="submission" date="2020-09" db="EMBL/GenBank/DDBJ databases">
        <authorList>
            <person name="Sun Q."/>
            <person name="Ohkuma M."/>
        </authorList>
    </citation>
    <scope>NUCLEOTIDE SEQUENCE</scope>
    <source>
        <strain evidence="4">JCM 4059</strain>
    </source>
</reference>
<dbReference type="InterPro" id="IPR009057">
    <property type="entry name" value="Homeodomain-like_sf"/>
</dbReference>
<dbReference type="GO" id="GO:0043565">
    <property type="term" value="F:sequence-specific DNA binding"/>
    <property type="evidence" value="ECO:0007669"/>
    <property type="project" value="InterPro"/>
</dbReference>
<dbReference type="SUPFAM" id="SSF52317">
    <property type="entry name" value="Class I glutamine amidotransferase-like"/>
    <property type="match status" value="1"/>
</dbReference>
<dbReference type="InterPro" id="IPR002818">
    <property type="entry name" value="DJ-1/PfpI"/>
</dbReference>
<proteinExistence type="predicted"/>
<dbReference type="SMART" id="SM00342">
    <property type="entry name" value="HTH_ARAC"/>
    <property type="match status" value="1"/>
</dbReference>
<evidence type="ECO:0000256" key="1">
    <source>
        <dbReference type="ARBA" id="ARBA00023015"/>
    </source>
</evidence>
<dbReference type="PROSITE" id="PS01124">
    <property type="entry name" value="HTH_ARAC_FAMILY_2"/>
    <property type="match status" value="1"/>
</dbReference>
<dbReference type="Gene3D" id="1.10.10.60">
    <property type="entry name" value="Homeodomain-like"/>
    <property type="match status" value="1"/>
</dbReference>